<comment type="caution">
    <text evidence="2">The sequence shown here is derived from an EMBL/GenBank/DDBJ whole genome shotgun (WGS) entry which is preliminary data.</text>
</comment>
<sequence length="165" mass="18826">MTLKQRILFTLSMCTGMASSMSWLGMAKSQGINLAMWRLFGLAVVPTVLFAFVFNLLIVVNLSNLFIKWGTRRLVNEEAIQLKAGTIRSWTMLLVMSFTMSTRALLMNGTLFHMSVTQFILSYFGTLTMAYFIRDLFVMPAIQHFMSRKTAERRVVNAENKESKS</sequence>
<proteinExistence type="predicted"/>
<name>A0A0R2M484_9LACO</name>
<keyword evidence="1" id="KW-0472">Membrane</keyword>
<keyword evidence="1" id="KW-0812">Transmembrane</keyword>
<keyword evidence="3" id="KW-1185">Reference proteome</keyword>
<dbReference type="PATRIC" id="fig|616990.3.peg.472"/>
<dbReference type="OrthoDB" id="2327518at2"/>
<protein>
    <submittedName>
        <fullName evidence="2">Uncharacterized protein</fullName>
    </submittedName>
</protein>
<feature type="transmembrane region" description="Helical" evidence="1">
    <location>
        <begin position="112"/>
        <end position="133"/>
    </location>
</feature>
<dbReference type="Proteomes" id="UP000051906">
    <property type="component" value="Unassembled WGS sequence"/>
</dbReference>
<dbReference type="AlphaFoldDB" id="A0A0R2M484"/>
<evidence type="ECO:0000313" key="3">
    <source>
        <dbReference type="Proteomes" id="UP000051906"/>
    </source>
</evidence>
<evidence type="ECO:0000313" key="2">
    <source>
        <dbReference type="EMBL" id="KRO05603.1"/>
    </source>
</evidence>
<feature type="transmembrane region" description="Helical" evidence="1">
    <location>
        <begin position="87"/>
        <end position="106"/>
    </location>
</feature>
<keyword evidence="1" id="KW-1133">Transmembrane helix</keyword>
<evidence type="ECO:0000256" key="1">
    <source>
        <dbReference type="SAM" id="Phobius"/>
    </source>
</evidence>
<gene>
    <name evidence="2" type="ORF">IV54_GL000438</name>
</gene>
<feature type="transmembrane region" description="Helical" evidence="1">
    <location>
        <begin position="43"/>
        <end position="67"/>
    </location>
</feature>
<accession>A0A0R2M484</accession>
<organism evidence="2 3">
    <name type="scientific">Levilactobacillus paucivorans</name>
    <dbReference type="NCBI Taxonomy" id="616990"/>
    <lineage>
        <taxon>Bacteria</taxon>
        <taxon>Bacillati</taxon>
        <taxon>Bacillota</taxon>
        <taxon>Bacilli</taxon>
        <taxon>Lactobacillales</taxon>
        <taxon>Lactobacillaceae</taxon>
        <taxon>Levilactobacillus</taxon>
    </lineage>
</organism>
<dbReference type="RefSeq" id="WP_057877377.1">
    <property type="nucleotide sequence ID" value="NZ_JQCA01000002.1"/>
</dbReference>
<reference evidence="2 3" key="1">
    <citation type="journal article" date="2015" name="Genome Announc.">
        <title>Expanding the biotechnology potential of lactobacilli through comparative genomics of 213 strains and associated genera.</title>
        <authorList>
            <person name="Sun Z."/>
            <person name="Harris H.M."/>
            <person name="McCann A."/>
            <person name="Guo C."/>
            <person name="Argimon S."/>
            <person name="Zhang W."/>
            <person name="Yang X."/>
            <person name="Jeffery I.B."/>
            <person name="Cooney J.C."/>
            <person name="Kagawa T.F."/>
            <person name="Liu W."/>
            <person name="Song Y."/>
            <person name="Salvetti E."/>
            <person name="Wrobel A."/>
            <person name="Rasinkangas P."/>
            <person name="Parkhill J."/>
            <person name="Rea M.C."/>
            <person name="O'Sullivan O."/>
            <person name="Ritari J."/>
            <person name="Douillard F.P."/>
            <person name="Paul Ross R."/>
            <person name="Yang R."/>
            <person name="Briner A.E."/>
            <person name="Felis G.E."/>
            <person name="de Vos W.M."/>
            <person name="Barrangou R."/>
            <person name="Klaenhammer T.R."/>
            <person name="Caufield P.W."/>
            <person name="Cui Y."/>
            <person name="Zhang H."/>
            <person name="O'Toole P.W."/>
        </authorList>
    </citation>
    <scope>NUCLEOTIDE SEQUENCE [LARGE SCALE GENOMIC DNA]</scope>
    <source>
        <strain evidence="2 3">DSM 22467</strain>
    </source>
</reference>
<dbReference type="EMBL" id="JQCA01000002">
    <property type="protein sequence ID" value="KRO05603.1"/>
    <property type="molecule type" value="Genomic_DNA"/>
</dbReference>